<dbReference type="AlphaFoldDB" id="A0A917U2R9"/>
<dbReference type="RefSeq" id="WP_190253666.1">
    <property type="nucleotide sequence ID" value="NZ_BMPI01000035.1"/>
</dbReference>
<dbReference type="Proteomes" id="UP000642070">
    <property type="component" value="Unassembled WGS sequence"/>
</dbReference>
<keyword evidence="1" id="KW-0175">Coiled coil</keyword>
<feature type="compositionally biased region" description="Basic and acidic residues" evidence="2">
    <location>
        <begin position="508"/>
        <end position="529"/>
    </location>
</feature>
<feature type="transmembrane region" description="Helical" evidence="3">
    <location>
        <begin position="348"/>
        <end position="372"/>
    </location>
</feature>
<feature type="region of interest" description="Disordered" evidence="2">
    <location>
        <begin position="71"/>
        <end position="99"/>
    </location>
</feature>
<dbReference type="EMBL" id="BMPI01000035">
    <property type="protein sequence ID" value="GGM53202.1"/>
    <property type="molecule type" value="Genomic_DNA"/>
</dbReference>
<evidence type="ECO:0000256" key="1">
    <source>
        <dbReference type="SAM" id="Coils"/>
    </source>
</evidence>
<evidence type="ECO:0000256" key="3">
    <source>
        <dbReference type="SAM" id="Phobius"/>
    </source>
</evidence>
<keyword evidence="3" id="KW-0812">Transmembrane</keyword>
<gene>
    <name evidence="4" type="ORF">GCM10007977_063560</name>
</gene>
<keyword evidence="3" id="KW-1133">Transmembrane helix</keyword>
<comment type="caution">
    <text evidence="4">The sequence shown here is derived from an EMBL/GenBank/DDBJ whole genome shotgun (WGS) entry which is preliminary data.</text>
</comment>
<evidence type="ECO:0000313" key="4">
    <source>
        <dbReference type="EMBL" id="GGM53202.1"/>
    </source>
</evidence>
<protein>
    <submittedName>
        <fullName evidence="4">Uncharacterized protein</fullName>
    </submittedName>
</protein>
<evidence type="ECO:0000313" key="5">
    <source>
        <dbReference type="Proteomes" id="UP000642070"/>
    </source>
</evidence>
<name>A0A917U2R9_9ACTN</name>
<reference evidence="4" key="2">
    <citation type="submission" date="2020-09" db="EMBL/GenBank/DDBJ databases">
        <authorList>
            <person name="Sun Q."/>
            <person name="Ohkuma M."/>
        </authorList>
    </citation>
    <scope>NUCLEOTIDE SEQUENCE</scope>
    <source>
        <strain evidence="4">JCM 19831</strain>
    </source>
</reference>
<organism evidence="4 5">
    <name type="scientific">Dactylosporangium sucinum</name>
    <dbReference type="NCBI Taxonomy" id="1424081"/>
    <lineage>
        <taxon>Bacteria</taxon>
        <taxon>Bacillati</taxon>
        <taxon>Actinomycetota</taxon>
        <taxon>Actinomycetes</taxon>
        <taxon>Micromonosporales</taxon>
        <taxon>Micromonosporaceae</taxon>
        <taxon>Dactylosporangium</taxon>
    </lineage>
</organism>
<reference evidence="4" key="1">
    <citation type="journal article" date="2014" name="Int. J. Syst. Evol. Microbiol.">
        <title>Complete genome sequence of Corynebacterium casei LMG S-19264T (=DSM 44701T), isolated from a smear-ripened cheese.</title>
        <authorList>
            <consortium name="US DOE Joint Genome Institute (JGI-PGF)"/>
            <person name="Walter F."/>
            <person name="Albersmeier A."/>
            <person name="Kalinowski J."/>
            <person name="Ruckert C."/>
        </authorList>
    </citation>
    <scope>NUCLEOTIDE SEQUENCE</scope>
    <source>
        <strain evidence="4">JCM 19831</strain>
    </source>
</reference>
<evidence type="ECO:0000256" key="2">
    <source>
        <dbReference type="SAM" id="MobiDB-lite"/>
    </source>
</evidence>
<keyword evidence="5" id="KW-1185">Reference proteome</keyword>
<keyword evidence="3" id="KW-0472">Membrane</keyword>
<accession>A0A917U2R9</accession>
<sequence>MAPLATRYVRIRVDSKGFESEFRKAVTGPSMSKIGAAAGTDWAKGFLKSAQAHLQKTTLTVKVKPDWSGFNNVPGAPRVRVPGDDDQGAPRAPREQRAPINVDPLLAAFQAEVRRQVAALSRQVTVKVPVTADTEQLRTDLGKQLRDLQDKAKVKVDADAPDRAEFEAGLRAMLTDVQSRVKAHVDVEKPPPVKVELDPLIAQFQAQMRRELSALTKQAVEIPVTPETAGLRRSVALRIAEIERTLKIKVPIDAADTDRFQATLRNQLKDLRNTVNGALGGNGGGGGGLFSQIFAGLGNAVGTLGLQSLSSGFDALSSSASKAATTTASVGSSASNAAGPIVSTTVGVAGLVAVLSALPAIALAGAGAVTALAGALASIPAIGVGVGAIVGTLGIGFMGLGDAFKQTAAGGGGAAKSMSAVRNAIRSVTQAERELEKATKAVDKARVDEIERIDDLNRALRGAVIDEADAVAAVAEAQVALAEAKASGDPNAIGAAERALNRANQALDESRDKVDDLKKDKAKADKDGVEGSDQVQAALERQRDAVERLQAANEALAEAQKSAGGGGAAKELMKLAPAAQEVVDKLKSLKPVFEDLRLSVQQKLFRGVAAELQRLSDTWMPRLKVVLGDYAMSINSLFLGLGASVRKSSFVADITAASDDLRRNMVKIGDAITGPFVDAFGRLARAATPFVDMLGDKIAGLFTHFSDWIKSADESGKLTKFFQDAAYYFDQLWQIGGNLLGIVGDLLGILLDTPSQGGAKDYLAAVNENLINLREWLKDPENQKKIKEWIDRFGELVKNGSELGVWIVEKALPALSDLITKIDEVSDTAERWKNRFKEAKDTVVSVFSTLPIGLGGPLGQVSGQLDGMVGWFNNLRNRLNFTGMFDGVYNAARTALNNAINLFNSLRLGISFSLSGSGASFSGYGKKLAAGGVARATPGGIAATIAEGGKDEAVAPVDVLQDYIRTAVQEANAASAAGPAGDFIFPIYLFPGSQELDRVVVSAAERNRTAIAKVVNGGNKRLGYAG</sequence>
<feature type="coiled-coil region" evidence="1">
    <location>
        <begin position="815"/>
        <end position="842"/>
    </location>
</feature>
<feature type="transmembrane region" description="Helical" evidence="3">
    <location>
        <begin position="379"/>
        <end position="400"/>
    </location>
</feature>
<proteinExistence type="predicted"/>
<feature type="region of interest" description="Disordered" evidence="2">
    <location>
        <begin position="504"/>
        <end position="533"/>
    </location>
</feature>